<accession>A0ABT3R8B9</accession>
<feature type="repeat" description="TPR" evidence="2">
    <location>
        <begin position="236"/>
        <end position="269"/>
    </location>
</feature>
<comment type="similarity">
    <text evidence="1">Belongs to the CpoB family.</text>
</comment>
<keyword evidence="1" id="KW-0574">Periplasm</keyword>
<evidence type="ECO:0000256" key="2">
    <source>
        <dbReference type="PROSITE-ProRule" id="PRU00339"/>
    </source>
</evidence>
<dbReference type="NCBIfam" id="TIGR02795">
    <property type="entry name" value="tol_pal_ybgF"/>
    <property type="match status" value="1"/>
</dbReference>
<protein>
    <recommendedName>
        <fullName evidence="1">Cell division coordinator CpoB</fullName>
    </recommendedName>
</protein>
<keyword evidence="2" id="KW-0802">TPR repeat</keyword>
<feature type="signal peptide" evidence="1">
    <location>
        <begin position="1"/>
        <end position="25"/>
    </location>
</feature>
<organism evidence="4 5">
    <name type="scientific">Roseibium salinum</name>
    <dbReference type="NCBI Taxonomy" id="1604349"/>
    <lineage>
        <taxon>Bacteria</taxon>
        <taxon>Pseudomonadati</taxon>
        <taxon>Pseudomonadota</taxon>
        <taxon>Alphaproteobacteria</taxon>
        <taxon>Hyphomicrobiales</taxon>
        <taxon>Stappiaceae</taxon>
        <taxon>Roseibium</taxon>
    </lineage>
</organism>
<comment type="subcellular location">
    <subcellularLocation>
        <location evidence="1">Periplasm</location>
    </subcellularLocation>
</comment>
<gene>
    <name evidence="4" type="primary">ybgF</name>
    <name evidence="1" type="synonym">cpoB</name>
    <name evidence="4" type="ORF">ON753_24105</name>
</gene>
<name>A0ABT3R8B9_9HYPH</name>
<keyword evidence="5" id="KW-1185">Reference proteome</keyword>
<keyword evidence="1" id="KW-0732">Signal</keyword>
<dbReference type="HAMAP" id="MF_02066">
    <property type="entry name" value="CpoB"/>
    <property type="match status" value="1"/>
</dbReference>
<dbReference type="SUPFAM" id="SSF48452">
    <property type="entry name" value="TPR-like"/>
    <property type="match status" value="1"/>
</dbReference>
<feature type="coiled-coil region" evidence="1">
    <location>
        <begin position="32"/>
        <end position="73"/>
    </location>
</feature>
<dbReference type="RefSeq" id="WP_265966297.1">
    <property type="nucleotide sequence ID" value="NZ_JAPEVI010000003.1"/>
</dbReference>
<feature type="chain" id="PRO_5044904336" description="Cell division coordinator CpoB" evidence="1">
    <location>
        <begin position="26"/>
        <end position="324"/>
    </location>
</feature>
<dbReference type="PROSITE" id="PS50005">
    <property type="entry name" value="TPR"/>
    <property type="match status" value="1"/>
</dbReference>
<evidence type="ECO:0000256" key="3">
    <source>
        <dbReference type="SAM" id="MobiDB-lite"/>
    </source>
</evidence>
<feature type="region of interest" description="Disordered" evidence="3">
    <location>
        <begin position="81"/>
        <end position="183"/>
    </location>
</feature>
<dbReference type="InterPro" id="IPR019734">
    <property type="entry name" value="TPR_rpt"/>
</dbReference>
<dbReference type="InterPro" id="IPR034706">
    <property type="entry name" value="CpoB"/>
</dbReference>
<comment type="caution">
    <text evidence="4">The sequence shown here is derived from an EMBL/GenBank/DDBJ whole genome shotgun (WGS) entry which is preliminary data.</text>
</comment>
<comment type="function">
    <text evidence="1">Mediates coordination of peptidoglycan synthesis and outer membrane constriction during cell division.</text>
</comment>
<evidence type="ECO:0000313" key="4">
    <source>
        <dbReference type="EMBL" id="MCX2725402.1"/>
    </source>
</evidence>
<dbReference type="EMBL" id="JAPEVI010000003">
    <property type="protein sequence ID" value="MCX2725402.1"/>
    <property type="molecule type" value="Genomic_DNA"/>
</dbReference>
<dbReference type="Proteomes" id="UP001300261">
    <property type="component" value="Unassembled WGS sequence"/>
</dbReference>
<dbReference type="InterPro" id="IPR014162">
    <property type="entry name" value="CpoB_C"/>
</dbReference>
<keyword evidence="1" id="KW-0175">Coiled coil</keyword>
<keyword evidence="1" id="KW-0131">Cell cycle</keyword>
<dbReference type="InterPro" id="IPR011990">
    <property type="entry name" value="TPR-like_helical_dom_sf"/>
</dbReference>
<keyword evidence="1" id="KW-0132">Cell division</keyword>
<proteinExistence type="inferred from homology"/>
<sequence length="324" mass="34362" precursor="true">MRKYKGLAGLVLALVFIAAATPSEAQLFGRKNDESAVRISQLEERIRALTGQIEQLSYQMRELQDQMRRMQEDNEYRFQQLEGGTPGQRSDAAPGSVPGAPAPGNSAPGLGPDGTPQTGSLIAPGGGFATVPADGSGDGNWDQSGGYEGDTGLPSNGPIDLSKLATGLENLPGSGQDAPDPGLATDDDQIANIIGTGDPRSDYEEAYSMAVNGNYAEAEHAFRTFLENYPDDALTANAQYWLGESLLAQQNYREAADAFLKTYTDHPGNSKSPDSLLKLGVSLRGLGEADAACATFSELLNKYPDAAPAVLSQARDERRRAQCS</sequence>
<evidence type="ECO:0000313" key="5">
    <source>
        <dbReference type="Proteomes" id="UP001300261"/>
    </source>
</evidence>
<reference evidence="4 5" key="1">
    <citation type="journal article" date="2016" name="Int. J. Syst. Evol. Microbiol.">
        <title>Labrenzia salina sp. nov., isolated from the rhizosphere of the halophyte Arthrocnemum macrostachyum.</title>
        <authorList>
            <person name="Camacho M."/>
            <person name="Redondo-Gomez S."/>
            <person name="Rodriguez-Llorente I."/>
            <person name="Rohde M."/>
            <person name="Sproer C."/>
            <person name="Schumann P."/>
            <person name="Klenk H.P."/>
            <person name="Montero-Calasanz M.D.C."/>
        </authorList>
    </citation>
    <scope>NUCLEOTIDE SEQUENCE [LARGE SCALE GENOMIC DNA]</scope>
    <source>
        <strain evidence="4 5">DSM 29163</strain>
    </source>
</reference>
<feature type="compositionally biased region" description="Low complexity" evidence="3">
    <location>
        <begin position="92"/>
        <end position="110"/>
    </location>
</feature>
<evidence type="ECO:0000256" key="1">
    <source>
        <dbReference type="HAMAP-Rule" id="MF_02066"/>
    </source>
</evidence>
<dbReference type="Gene3D" id="1.25.40.10">
    <property type="entry name" value="Tetratricopeptide repeat domain"/>
    <property type="match status" value="1"/>
</dbReference>
<dbReference type="Pfam" id="PF13432">
    <property type="entry name" value="TPR_16"/>
    <property type="match status" value="1"/>
</dbReference>
<dbReference type="Pfam" id="PF13174">
    <property type="entry name" value="TPR_6"/>
    <property type="match status" value="1"/>
</dbReference>